<dbReference type="CDD" id="cd06423">
    <property type="entry name" value="CESA_like"/>
    <property type="match status" value="1"/>
</dbReference>
<dbReference type="InterPro" id="IPR029044">
    <property type="entry name" value="Nucleotide-diphossugar_trans"/>
</dbReference>
<dbReference type="Gene3D" id="3.90.550.10">
    <property type="entry name" value="Spore Coat Polysaccharide Biosynthesis Protein SpsA, Chain A"/>
    <property type="match status" value="1"/>
</dbReference>
<comment type="similarity">
    <text evidence="1">Belongs to the glycosyltransferase 2 family.</text>
</comment>
<protein>
    <submittedName>
        <fullName evidence="6">Glycosyl transferase family 2</fullName>
    </submittedName>
</protein>
<keyword evidence="4" id="KW-0472">Membrane</keyword>
<keyword evidence="3 6" id="KW-0808">Transferase</keyword>
<keyword evidence="4" id="KW-1133">Transmembrane helix</keyword>
<name>A0A2N3G537_9ACTN</name>
<feature type="transmembrane region" description="Helical" evidence="4">
    <location>
        <begin position="279"/>
        <end position="304"/>
    </location>
</feature>
<evidence type="ECO:0000256" key="1">
    <source>
        <dbReference type="ARBA" id="ARBA00006739"/>
    </source>
</evidence>
<sequence length="396" mass="44767">MFTINRVFGEQRIGLQDIVDSDLPFASVVIPMHNEEKVAAAILDLLMQSDYPESKLEIIPIDDYSTDSTKDILASYEAKFPRIKPLFRDAASRRGKAAALNDSLRIANGEIVIIFDADYLPPRGIIRTLAMNILDPDVGAAMGRVVPYNASVNLLTRLLEAERTGGYQVDQQARHNLQLVPQYGGTAACFKKDIVLELGGFNENILAEDTELTMKIFLHGMNVAYVNRAECYEEVPETWAARGMQIRRWSRGHNHVLFYYLIPFIRSKKLSLKKKIDGIFLLFIYTTPTFFILGLIDSIILFFLGEMNILNRFVVLFFVLTYNNLGTFAPYYELGEGALLDGATRRINLLPVFVYSFSVNMTYSILGLFDSCVDVLSKRITTWRKTERFASGGSEN</sequence>
<accession>A0A2N3G537</accession>
<dbReference type="PANTHER" id="PTHR43630">
    <property type="entry name" value="POLY-BETA-1,6-N-ACETYL-D-GLUCOSAMINE SYNTHASE"/>
    <property type="match status" value="1"/>
</dbReference>
<keyword evidence="4" id="KW-0812">Transmembrane</keyword>
<evidence type="ECO:0000313" key="6">
    <source>
        <dbReference type="EMBL" id="PKQ27829.1"/>
    </source>
</evidence>
<evidence type="ECO:0000256" key="4">
    <source>
        <dbReference type="SAM" id="Phobius"/>
    </source>
</evidence>
<gene>
    <name evidence="6" type="ORF">CVT63_05990</name>
</gene>
<evidence type="ECO:0000256" key="2">
    <source>
        <dbReference type="ARBA" id="ARBA00022676"/>
    </source>
</evidence>
<dbReference type="AlphaFoldDB" id="A0A2N3G537"/>
<dbReference type="Pfam" id="PF00535">
    <property type="entry name" value="Glycos_transf_2"/>
    <property type="match status" value="1"/>
</dbReference>
<comment type="caution">
    <text evidence="6">The sequence shown here is derived from an EMBL/GenBank/DDBJ whole genome shotgun (WGS) entry which is preliminary data.</text>
</comment>
<dbReference type="GO" id="GO:0016757">
    <property type="term" value="F:glycosyltransferase activity"/>
    <property type="evidence" value="ECO:0007669"/>
    <property type="project" value="UniProtKB-KW"/>
</dbReference>
<feature type="domain" description="Glycosyltransferase 2-like" evidence="5">
    <location>
        <begin position="27"/>
        <end position="192"/>
    </location>
</feature>
<reference evidence="6 7" key="1">
    <citation type="journal article" date="2017" name="ISME J.">
        <title>Potential for microbial H2 and metal transformations associated with novel bacteria and archaea in deep terrestrial subsurface sediments.</title>
        <authorList>
            <person name="Hernsdorf A.W."/>
            <person name="Amano Y."/>
            <person name="Miyakawa K."/>
            <person name="Ise K."/>
            <person name="Suzuki Y."/>
            <person name="Anantharaman K."/>
            <person name="Probst A."/>
            <person name="Burstein D."/>
            <person name="Thomas B.C."/>
            <person name="Banfield J.F."/>
        </authorList>
    </citation>
    <scope>NUCLEOTIDE SEQUENCE [LARGE SCALE GENOMIC DNA]</scope>
    <source>
        <strain evidence="6">HGW-Actinobacteria-3</strain>
    </source>
</reference>
<dbReference type="Proteomes" id="UP000233654">
    <property type="component" value="Unassembled WGS sequence"/>
</dbReference>
<keyword evidence="2" id="KW-0328">Glycosyltransferase</keyword>
<evidence type="ECO:0000313" key="7">
    <source>
        <dbReference type="Proteomes" id="UP000233654"/>
    </source>
</evidence>
<dbReference type="SUPFAM" id="SSF53448">
    <property type="entry name" value="Nucleotide-diphospho-sugar transferases"/>
    <property type="match status" value="1"/>
</dbReference>
<feature type="transmembrane region" description="Helical" evidence="4">
    <location>
        <begin position="352"/>
        <end position="376"/>
    </location>
</feature>
<dbReference type="PANTHER" id="PTHR43630:SF1">
    <property type="entry name" value="POLY-BETA-1,6-N-ACETYL-D-GLUCOSAMINE SYNTHASE"/>
    <property type="match status" value="1"/>
</dbReference>
<feature type="transmembrane region" description="Helical" evidence="4">
    <location>
        <begin position="313"/>
        <end position="332"/>
    </location>
</feature>
<proteinExistence type="inferred from homology"/>
<evidence type="ECO:0000259" key="5">
    <source>
        <dbReference type="Pfam" id="PF00535"/>
    </source>
</evidence>
<evidence type="ECO:0000256" key="3">
    <source>
        <dbReference type="ARBA" id="ARBA00022679"/>
    </source>
</evidence>
<dbReference type="InterPro" id="IPR001173">
    <property type="entry name" value="Glyco_trans_2-like"/>
</dbReference>
<dbReference type="EMBL" id="PHEX01000051">
    <property type="protein sequence ID" value="PKQ27829.1"/>
    <property type="molecule type" value="Genomic_DNA"/>
</dbReference>
<organism evidence="6 7">
    <name type="scientific">Candidatus Anoxymicrobium japonicum</name>
    <dbReference type="NCBI Taxonomy" id="2013648"/>
    <lineage>
        <taxon>Bacteria</taxon>
        <taxon>Bacillati</taxon>
        <taxon>Actinomycetota</taxon>
        <taxon>Candidatus Geothermincolia</taxon>
        <taxon>Candidatus Geothermincolales</taxon>
        <taxon>Candidatus Anoxymicrobiaceae</taxon>
        <taxon>Candidatus Anoxymicrobium</taxon>
    </lineage>
</organism>